<evidence type="ECO:0000313" key="5">
    <source>
        <dbReference type="EMBL" id="AXC11534.1"/>
    </source>
</evidence>
<evidence type="ECO:0000256" key="4">
    <source>
        <dbReference type="RuleBase" id="RU004508"/>
    </source>
</evidence>
<dbReference type="NCBIfam" id="NF011936">
    <property type="entry name" value="PRK15407.1"/>
    <property type="match status" value="1"/>
</dbReference>
<dbReference type="SUPFAM" id="SSF53383">
    <property type="entry name" value="PLP-dependent transferases"/>
    <property type="match status" value="1"/>
</dbReference>
<dbReference type="GO" id="GO:0008483">
    <property type="term" value="F:transaminase activity"/>
    <property type="evidence" value="ECO:0007669"/>
    <property type="project" value="TreeGrafter"/>
</dbReference>
<keyword evidence="2 4" id="KW-0663">Pyridoxal phosphate</keyword>
<keyword evidence="6" id="KW-1185">Reference proteome</keyword>
<organism evidence="5 6">
    <name type="scientific">Acidisarcina polymorpha</name>
    <dbReference type="NCBI Taxonomy" id="2211140"/>
    <lineage>
        <taxon>Bacteria</taxon>
        <taxon>Pseudomonadati</taxon>
        <taxon>Acidobacteriota</taxon>
        <taxon>Terriglobia</taxon>
        <taxon>Terriglobales</taxon>
        <taxon>Acidobacteriaceae</taxon>
        <taxon>Acidisarcina</taxon>
    </lineage>
</organism>
<name>A0A2Z5FYD8_9BACT</name>
<dbReference type="RefSeq" id="WP_114206973.1">
    <property type="nucleotide sequence ID" value="NZ_CP030840.1"/>
</dbReference>
<evidence type="ECO:0000256" key="1">
    <source>
        <dbReference type="ARBA" id="ARBA00001933"/>
    </source>
</evidence>
<proteinExistence type="inferred from homology"/>
<sequence>MGDKAQLLREQIRDLTAQYFSEAFPHKDFVPGVSSVPVSGKVIDSDDVSLVIDSALDCWFTTGRFAKEFESKLARFVGVRSASLVNSGSSANLVAVSALTSPKLGNRQLKPGDEVITVAAGFPTTVNPIIQNQLVPVFVDVTVPGYEIDVSQLEAARSEKTKAIVIAHTLGNVFDLDAVTEFARKYNLWLVEDCCDALGSTYRGRKVGTFGDIATVSFYPAHHITMGEGGAVLTDKPALQVLIESFRDWGRDCWCEPGKDNTCGKRFVWQLGTLPCGYDHKYTYSHIGYNLKATDMQAALGVSQIAKLPHFIERRKENFSYLRRALEPLEEFLILPEATPNSDPSWFGFPIGIREGSPIKRDDLTRALESRKIGTRLLFGGNLARQPAYEGRDYRVIGELPNTNFVMNNVFWVGVYPGLTKPMLDFVASTIIDFANAAIPEPAQTGKYN</sequence>
<dbReference type="InterPro" id="IPR015422">
    <property type="entry name" value="PyrdxlP-dep_Trfase_small"/>
</dbReference>
<dbReference type="CDD" id="cd00616">
    <property type="entry name" value="AHBA_syn"/>
    <property type="match status" value="1"/>
</dbReference>
<protein>
    <submittedName>
        <fullName evidence="5">CDP-4-dehydro-6-deoxy-D-glucose 3-dehydratase</fullName>
    </submittedName>
</protein>
<dbReference type="Proteomes" id="UP000253606">
    <property type="component" value="Chromosome"/>
</dbReference>
<gene>
    <name evidence="5" type="ORF">ACPOL_2210</name>
</gene>
<evidence type="ECO:0000256" key="3">
    <source>
        <dbReference type="ARBA" id="ARBA00037999"/>
    </source>
</evidence>
<dbReference type="InterPro" id="IPR015424">
    <property type="entry name" value="PyrdxlP-dep_Trfase"/>
</dbReference>
<dbReference type="AlphaFoldDB" id="A0A2Z5FYD8"/>
<reference evidence="5 6" key="1">
    <citation type="journal article" date="2018" name="Front. Microbiol.">
        <title>Hydrolytic Capabilities as a Key to Environmental Success: Chitinolytic and Cellulolytic Acidobacteria From Acidic Sub-arctic Soils and Boreal Peatlands.</title>
        <authorList>
            <person name="Belova S.E."/>
            <person name="Ravin N.V."/>
            <person name="Pankratov T.A."/>
            <person name="Rakitin A.L."/>
            <person name="Ivanova A.A."/>
            <person name="Beletsky A.V."/>
            <person name="Mardanov A.V."/>
            <person name="Sinninghe Damste J.S."/>
            <person name="Dedysh S.N."/>
        </authorList>
    </citation>
    <scope>NUCLEOTIDE SEQUENCE [LARGE SCALE GENOMIC DNA]</scope>
    <source>
        <strain evidence="5 6">SBC82</strain>
    </source>
</reference>
<accession>A0A2Z5FYD8</accession>
<dbReference type="InterPro" id="IPR000653">
    <property type="entry name" value="DegT/StrS_aminotransferase"/>
</dbReference>
<dbReference type="Pfam" id="PF01041">
    <property type="entry name" value="DegT_DnrJ_EryC1"/>
    <property type="match status" value="1"/>
</dbReference>
<dbReference type="GO" id="GO:0000271">
    <property type="term" value="P:polysaccharide biosynthetic process"/>
    <property type="evidence" value="ECO:0007669"/>
    <property type="project" value="TreeGrafter"/>
</dbReference>
<evidence type="ECO:0000313" key="6">
    <source>
        <dbReference type="Proteomes" id="UP000253606"/>
    </source>
</evidence>
<dbReference type="PANTHER" id="PTHR30244:SF34">
    <property type="entry name" value="DTDP-4-AMINO-4,6-DIDEOXYGALACTOSE TRANSAMINASE"/>
    <property type="match status" value="1"/>
</dbReference>
<dbReference type="PIRSF" id="PIRSF000390">
    <property type="entry name" value="PLP_StrS"/>
    <property type="match status" value="1"/>
</dbReference>
<dbReference type="PANTHER" id="PTHR30244">
    <property type="entry name" value="TRANSAMINASE"/>
    <property type="match status" value="1"/>
</dbReference>
<dbReference type="OrthoDB" id="9810913at2"/>
<dbReference type="GO" id="GO:0030170">
    <property type="term" value="F:pyridoxal phosphate binding"/>
    <property type="evidence" value="ECO:0007669"/>
    <property type="project" value="TreeGrafter"/>
</dbReference>
<comment type="similarity">
    <text evidence="3 4">Belongs to the DegT/DnrJ/EryC1 family.</text>
</comment>
<dbReference type="InterPro" id="IPR015421">
    <property type="entry name" value="PyrdxlP-dep_Trfase_major"/>
</dbReference>
<dbReference type="KEGG" id="abas:ACPOL_2210"/>
<comment type="cofactor">
    <cofactor evidence="1">
        <name>pyridoxal 5'-phosphate</name>
        <dbReference type="ChEBI" id="CHEBI:597326"/>
    </cofactor>
</comment>
<dbReference type="Gene3D" id="3.40.640.10">
    <property type="entry name" value="Type I PLP-dependent aspartate aminotransferase-like (Major domain)"/>
    <property type="match status" value="1"/>
</dbReference>
<dbReference type="FunFam" id="3.40.640.10:FF:000079">
    <property type="entry name" value="LPS biosynthesis protein"/>
    <property type="match status" value="1"/>
</dbReference>
<dbReference type="Gene3D" id="3.90.1150.10">
    <property type="entry name" value="Aspartate Aminotransferase, domain 1"/>
    <property type="match status" value="1"/>
</dbReference>
<dbReference type="EMBL" id="CP030840">
    <property type="protein sequence ID" value="AXC11534.1"/>
    <property type="molecule type" value="Genomic_DNA"/>
</dbReference>
<evidence type="ECO:0000256" key="2">
    <source>
        <dbReference type="ARBA" id="ARBA00022898"/>
    </source>
</evidence>